<dbReference type="PANTHER" id="PTHR12132">
    <property type="entry name" value="DNA REPAIR AND RECOMBINATION PROTEIN RAD52, RAD59"/>
    <property type="match status" value="1"/>
</dbReference>
<proteinExistence type="inferred from homology"/>
<keyword evidence="2" id="KW-0227">DNA damage</keyword>
<evidence type="ECO:0000313" key="7">
    <source>
        <dbReference type="Proteomes" id="UP000310689"/>
    </source>
</evidence>
<dbReference type="SUPFAM" id="SSF54768">
    <property type="entry name" value="dsRNA-binding domain-like"/>
    <property type="match status" value="1"/>
</dbReference>
<evidence type="ECO:0000256" key="4">
    <source>
        <dbReference type="ARBA" id="ARBA00023204"/>
    </source>
</evidence>
<evidence type="ECO:0000256" key="2">
    <source>
        <dbReference type="ARBA" id="ARBA00022763"/>
    </source>
</evidence>
<feature type="region of interest" description="Disordered" evidence="5">
    <location>
        <begin position="338"/>
        <end position="442"/>
    </location>
</feature>
<evidence type="ECO:0008006" key="8">
    <source>
        <dbReference type="Google" id="ProtNLM"/>
    </source>
</evidence>
<organism evidence="6 7">
    <name type="scientific">Wallemia ichthyophaga</name>
    <dbReference type="NCBI Taxonomy" id="245174"/>
    <lineage>
        <taxon>Eukaryota</taxon>
        <taxon>Fungi</taxon>
        <taxon>Dikarya</taxon>
        <taxon>Basidiomycota</taxon>
        <taxon>Wallemiomycotina</taxon>
        <taxon>Wallemiomycetes</taxon>
        <taxon>Wallemiales</taxon>
        <taxon>Wallemiaceae</taxon>
        <taxon>Wallemia</taxon>
    </lineage>
</organism>
<name>A0A4T0GG31_WALIC</name>
<accession>A0A4T0GG31</accession>
<feature type="compositionally biased region" description="Low complexity" evidence="5">
    <location>
        <begin position="282"/>
        <end position="297"/>
    </location>
</feature>
<dbReference type="GO" id="GO:0000724">
    <property type="term" value="P:double-strand break repair via homologous recombination"/>
    <property type="evidence" value="ECO:0007669"/>
    <property type="project" value="UniProtKB-ARBA"/>
</dbReference>
<dbReference type="FunFam" id="3.30.390.80:FF:000001">
    <property type="entry name" value="DNA repair protein RAD52 homolog"/>
    <property type="match status" value="1"/>
</dbReference>
<dbReference type="InterPro" id="IPR041247">
    <property type="entry name" value="Rad52_fam"/>
</dbReference>
<gene>
    <name evidence="6" type="ORF">E3P86_02255</name>
</gene>
<evidence type="ECO:0000256" key="5">
    <source>
        <dbReference type="SAM" id="MobiDB-lite"/>
    </source>
</evidence>
<protein>
    <recommendedName>
        <fullName evidence="8">DNA repair and recombination protein rhm52</fullName>
    </recommendedName>
</protein>
<feature type="compositionally biased region" description="Basic and acidic residues" evidence="5">
    <location>
        <begin position="266"/>
        <end position="281"/>
    </location>
</feature>
<dbReference type="GO" id="GO:0045002">
    <property type="term" value="P:double-strand break repair via single-strand annealing"/>
    <property type="evidence" value="ECO:0007669"/>
    <property type="project" value="TreeGrafter"/>
</dbReference>
<comment type="similarity">
    <text evidence="1">Belongs to the RAD52 family.</text>
</comment>
<feature type="compositionally biased region" description="Low complexity" evidence="5">
    <location>
        <begin position="378"/>
        <end position="396"/>
    </location>
</feature>
<sequence length="442" mass="49519">MNGNNHGRNPDILRTNIGINSDRNDYHAAAPSNFALGMSTPNETQVLSQQSERFFSATQREEIAEKLAKRLAPECISQRPAPGGSSKWGRVMNEDALTHTRRSEVSYIEGNQAISLANSIFGHDGWSTQLMSSTTEFLEPTPAGKFNCAITTVVRVTVFTTGAFHEDFGFGEMVNCPTRGAAIEKSRKESVTDAVKRCLRYFGNSTGNCLYDKDYSKEIIKHKDKNRYRYDPDQLYRPPEFDYRPNHVREQEERRLTQQRQQQQAQEKEREKEREHHEANVRRMSGVSNSNSNGSLNTSAHSSIHPTKDDDLIWDGFEMNDASMVSVVDDKSVIDDNTNTNASANVNVGSVNDINDGSLLMPPPPIPNGYQQQPSPPHQQQDLPQPQPHAQAQQTPFSSPKKWQNKGAESRAAALKRGRENTMVSEKSEQPPDATTLKKSKS</sequence>
<dbReference type="Pfam" id="PF04098">
    <property type="entry name" value="Rad52_Rad22"/>
    <property type="match status" value="1"/>
</dbReference>
<dbReference type="GO" id="GO:0006312">
    <property type="term" value="P:mitotic recombination"/>
    <property type="evidence" value="ECO:0007669"/>
    <property type="project" value="TreeGrafter"/>
</dbReference>
<reference evidence="6 7" key="1">
    <citation type="submission" date="2019-03" db="EMBL/GenBank/DDBJ databases">
        <title>Sequencing 23 genomes of Wallemia ichthyophaga.</title>
        <authorList>
            <person name="Gostincar C."/>
        </authorList>
    </citation>
    <scope>NUCLEOTIDE SEQUENCE [LARGE SCALE GENOMIC DNA]</scope>
    <source>
        <strain evidence="6 7">EXF-6200</strain>
    </source>
</reference>
<dbReference type="EMBL" id="SPOI01000107">
    <property type="protein sequence ID" value="TIB37189.1"/>
    <property type="molecule type" value="Genomic_DNA"/>
</dbReference>
<evidence type="ECO:0000256" key="1">
    <source>
        <dbReference type="ARBA" id="ARBA00006638"/>
    </source>
</evidence>
<dbReference type="Gene3D" id="3.30.390.80">
    <property type="entry name" value="DNA repair protein Rad52/59/22"/>
    <property type="match status" value="1"/>
</dbReference>
<feature type="region of interest" description="Disordered" evidence="5">
    <location>
        <begin position="250"/>
        <end position="306"/>
    </location>
</feature>
<dbReference type="GO" id="GO:0005634">
    <property type="term" value="C:nucleus"/>
    <property type="evidence" value="ECO:0007669"/>
    <property type="project" value="TreeGrafter"/>
</dbReference>
<evidence type="ECO:0000256" key="3">
    <source>
        <dbReference type="ARBA" id="ARBA00023172"/>
    </source>
</evidence>
<dbReference type="AlphaFoldDB" id="A0A4T0GG31"/>
<dbReference type="PANTHER" id="PTHR12132:SF1">
    <property type="entry name" value="DNA REPAIR PROTEIN RAD52 HOMOLOG"/>
    <property type="match status" value="1"/>
</dbReference>
<keyword evidence="4" id="KW-0234">DNA repair</keyword>
<dbReference type="Proteomes" id="UP000310689">
    <property type="component" value="Unassembled WGS sequence"/>
</dbReference>
<evidence type="ECO:0000313" key="6">
    <source>
        <dbReference type="EMBL" id="TIB37189.1"/>
    </source>
</evidence>
<dbReference type="GO" id="GO:0003697">
    <property type="term" value="F:single-stranded DNA binding"/>
    <property type="evidence" value="ECO:0007669"/>
    <property type="project" value="UniProtKB-ARBA"/>
</dbReference>
<dbReference type="InterPro" id="IPR042525">
    <property type="entry name" value="Rad52_Rad59_Rad22_sf"/>
</dbReference>
<feature type="compositionally biased region" description="Low complexity" evidence="5">
    <location>
        <begin position="338"/>
        <end position="353"/>
    </location>
</feature>
<keyword evidence="3" id="KW-0233">DNA recombination</keyword>
<dbReference type="InterPro" id="IPR007232">
    <property type="entry name" value="Rad52_Rad59_Rad22"/>
</dbReference>
<comment type="caution">
    <text evidence="6">The sequence shown here is derived from an EMBL/GenBank/DDBJ whole genome shotgun (WGS) entry which is preliminary data.</text>
</comment>